<evidence type="ECO:0000259" key="3">
    <source>
        <dbReference type="Pfam" id="PF00561"/>
    </source>
</evidence>
<comment type="similarity">
    <text evidence="2">Belongs to the AB hydrolase superfamily. Epoxide hydrolase family.</text>
</comment>
<evidence type="ECO:0000256" key="2">
    <source>
        <dbReference type="ARBA" id="ARBA00038334"/>
    </source>
</evidence>
<dbReference type="PRINTS" id="PR00412">
    <property type="entry name" value="EPOXHYDRLASE"/>
</dbReference>
<dbReference type="EMBL" id="JAULSR010000002">
    <property type="protein sequence ID" value="KAK0630784.1"/>
    <property type="molecule type" value="Genomic_DNA"/>
</dbReference>
<dbReference type="SUPFAM" id="SSF53474">
    <property type="entry name" value="alpha/beta-Hydrolases"/>
    <property type="match status" value="1"/>
</dbReference>
<accession>A0AA40CAT3</accession>
<dbReference type="GO" id="GO:0016787">
    <property type="term" value="F:hydrolase activity"/>
    <property type="evidence" value="ECO:0007669"/>
    <property type="project" value="UniProtKB-KW"/>
</dbReference>
<evidence type="ECO:0000256" key="1">
    <source>
        <dbReference type="ARBA" id="ARBA00022801"/>
    </source>
</evidence>
<keyword evidence="1 4" id="KW-0378">Hydrolase</keyword>
<dbReference type="Pfam" id="PF00561">
    <property type="entry name" value="Abhydrolase_1"/>
    <property type="match status" value="1"/>
</dbReference>
<dbReference type="PRINTS" id="PR00111">
    <property type="entry name" value="ABHYDROLASE"/>
</dbReference>
<keyword evidence="5" id="KW-1185">Reference proteome</keyword>
<dbReference type="InterPro" id="IPR000073">
    <property type="entry name" value="AB_hydrolase_1"/>
</dbReference>
<protein>
    <submittedName>
        <fullName evidence="4">Alpha/Beta hydrolase protein</fullName>
    </submittedName>
</protein>
<proteinExistence type="inferred from homology"/>
<gene>
    <name evidence="4" type="ORF">B0T17DRAFT_590193</name>
</gene>
<reference evidence="4" key="1">
    <citation type="submission" date="2023-06" db="EMBL/GenBank/DDBJ databases">
        <title>Genome-scale phylogeny and comparative genomics of the fungal order Sordariales.</title>
        <authorList>
            <consortium name="Lawrence Berkeley National Laboratory"/>
            <person name="Hensen N."/>
            <person name="Bonometti L."/>
            <person name="Westerberg I."/>
            <person name="Brannstrom I.O."/>
            <person name="Guillou S."/>
            <person name="Cros-Aarteil S."/>
            <person name="Calhoun S."/>
            <person name="Haridas S."/>
            <person name="Kuo A."/>
            <person name="Mondo S."/>
            <person name="Pangilinan J."/>
            <person name="Riley R."/>
            <person name="LaButti K."/>
            <person name="Andreopoulos B."/>
            <person name="Lipzen A."/>
            <person name="Chen C."/>
            <person name="Yanf M."/>
            <person name="Daum C."/>
            <person name="Ng V."/>
            <person name="Clum A."/>
            <person name="Steindorff A."/>
            <person name="Ohm R."/>
            <person name="Martin F."/>
            <person name="Silar P."/>
            <person name="Natvig D."/>
            <person name="Lalanne C."/>
            <person name="Gautier V."/>
            <person name="Ament-velasquez S.L."/>
            <person name="Kruys A."/>
            <person name="Hutchinson M.I."/>
            <person name="Powell A.J."/>
            <person name="Barry K."/>
            <person name="Miller A.N."/>
            <person name="Grigoriev I.V."/>
            <person name="Debuchy R."/>
            <person name="Gladieux P."/>
            <person name="Thoren M.H."/>
            <person name="Johannesson H."/>
        </authorList>
    </citation>
    <scope>NUCLEOTIDE SEQUENCE</scope>
    <source>
        <strain evidence="4">SMH3391-2</strain>
    </source>
</reference>
<dbReference type="InterPro" id="IPR029058">
    <property type="entry name" value="AB_hydrolase_fold"/>
</dbReference>
<dbReference type="Gene3D" id="3.40.50.1820">
    <property type="entry name" value="alpha/beta hydrolase"/>
    <property type="match status" value="1"/>
</dbReference>
<dbReference type="InterPro" id="IPR000639">
    <property type="entry name" value="Epox_hydrolase-like"/>
</dbReference>
<comment type="caution">
    <text evidence="4">The sequence shown here is derived from an EMBL/GenBank/DDBJ whole genome shotgun (WGS) entry which is preliminary data.</text>
</comment>
<organism evidence="4 5">
    <name type="scientific">Bombardia bombarda</name>
    <dbReference type="NCBI Taxonomy" id="252184"/>
    <lineage>
        <taxon>Eukaryota</taxon>
        <taxon>Fungi</taxon>
        <taxon>Dikarya</taxon>
        <taxon>Ascomycota</taxon>
        <taxon>Pezizomycotina</taxon>
        <taxon>Sordariomycetes</taxon>
        <taxon>Sordariomycetidae</taxon>
        <taxon>Sordariales</taxon>
        <taxon>Lasiosphaeriaceae</taxon>
        <taxon>Bombardia</taxon>
    </lineage>
</organism>
<dbReference type="PANTHER" id="PTHR43329">
    <property type="entry name" value="EPOXIDE HYDROLASE"/>
    <property type="match status" value="1"/>
</dbReference>
<sequence length="332" mass="36702">MAAAPVDKLTPSDPRVEHHTFTPPTATVLLVHGFPDLSFAWRYQIPALLSLNLRVIAPDMLGYGRTSAPQPLADYSLKSAAADLAALAAHVVGPNAQVILGGHDWGGAVVWRLCLWHPQLVRAVFSVCTPYWPASPAWVDPATTVAKLLPHFGYQLQFAGPEVEQGVVGPARIRQFLNTLFGARGPTKEEAPFSIYKGVNWEHLDKVGESPLLSEEEMAFYVDEFSRNGMRGPLNWYRTARVNFDEERELFETGRSRIEVPALMITASRDAALKPEMSEGMDKFFGELARGQVDASHWALWEAAVEVNELIRKFVVGVLEGKKTAMEDKLAP</sequence>
<feature type="domain" description="AB hydrolase-1" evidence="3">
    <location>
        <begin position="27"/>
        <end position="303"/>
    </location>
</feature>
<evidence type="ECO:0000313" key="4">
    <source>
        <dbReference type="EMBL" id="KAK0630784.1"/>
    </source>
</evidence>
<evidence type="ECO:0000313" key="5">
    <source>
        <dbReference type="Proteomes" id="UP001174934"/>
    </source>
</evidence>
<dbReference type="Proteomes" id="UP001174934">
    <property type="component" value="Unassembled WGS sequence"/>
</dbReference>
<name>A0AA40CAT3_9PEZI</name>
<dbReference type="AlphaFoldDB" id="A0AA40CAT3"/>